<proteinExistence type="predicted"/>
<evidence type="ECO:0000256" key="1">
    <source>
        <dbReference type="SAM" id="MobiDB-lite"/>
    </source>
</evidence>
<keyword evidence="3" id="KW-1185">Reference proteome</keyword>
<sequence>MLLPAIPLWNDGHASPEALEFLSVRANPLASSSSLAPWALQLRGTTAVAWGKVAENEAEDCSGALDVVQLARTMEEARMASNHTELRLRRPAANTNGTSRNMSGGCGSNFLGKKTYRAAEVMLIDCEASAEGGSLELEVQMELEPERVKLGQTILELELGVDAEGFTGVQACQVPLQAEEGMPASRGRRGCPHGKNADQAVFGIPWAPLATGPEAKTSVHEADGDQPPSVQ</sequence>
<dbReference type="EMBL" id="JAQOWY010000487">
    <property type="protein sequence ID" value="KAK1841348.1"/>
    <property type="molecule type" value="Genomic_DNA"/>
</dbReference>
<protein>
    <submittedName>
        <fullName evidence="2">Uncharacterized protein</fullName>
    </submittedName>
</protein>
<gene>
    <name evidence="2" type="ORF">CCHR01_16014</name>
</gene>
<evidence type="ECO:0000313" key="2">
    <source>
        <dbReference type="EMBL" id="KAK1841348.1"/>
    </source>
</evidence>
<reference evidence="2" key="1">
    <citation type="submission" date="2023-01" db="EMBL/GenBank/DDBJ databases">
        <title>Colletotrichum chrysophilum M932 genome sequence.</title>
        <authorList>
            <person name="Baroncelli R."/>
        </authorList>
    </citation>
    <scope>NUCLEOTIDE SEQUENCE</scope>
    <source>
        <strain evidence="2">M932</strain>
    </source>
</reference>
<name>A0AAD9A4W3_9PEZI</name>
<dbReference type="Proteomes" id="UP001243330">
    <property type="component" value="Unassembled WGS sequence"/>
</dbReference>
<dbReference type="AlphaFoldDB" id="A0AAD9A4W3"/>
<organism evidence="2 3">
    <name type="scientific">Colletotrichum chrysophilum</name>
    <dbReference type="NCBI Taxonomy" id="1836956"/>
    <lineage>
        <taxon>Eukaryota</taxon>
        <taxon>Fungi</taxon>
        <taxon>Dikarya</taxon>
        <taxon>Ascomycota</taxon>
        <taxon>Pezizomycotina</taxon>
        <taxon>Sordariomycetes</taxon>
        <taxon>Hypocreomycetidae</taxon>
        <taxon>Glomerellales</taxon>
        <taxon>Glomerellaceae</taxon>
        <taxon>Colletotrichum</taxon>
        <taxon>Colletotrichum gloeosporioides species complex</taxon>
    </lineage>
</organism>
<feature type="region of interest" description="Disordered" evidence="1">
    <location>
        <begin position="212"/>
        <end position="231"/>
    </location>
</feature>
<evidence type="ECO:0000313" key="3">
    <source>
        <dbReference type="Proteomes" id="UP001243330"/>
    </source>
</evidence>
<comment type="caution">
    <text evidence="2">The sequence shown here is derived from an EMBL/GenBank/DDBJ whole genome shotgun (WGS) entry which is preliminary data.</text>
</comment>
<accession>A0AAD9A4W3</accession>